<sequence>MKEHITCTSRNKSTRKSGKNKETEEMQQMIRNTKNSEIEAEDRNAKEVIALKQLQKWEAVPARNEREIENAKADKTLGTEYPQETYVYQEEDGRANVEKRDTKGEIKGNNGRVENCVQTTKSDEETTHDSETRTEIPVYFCVETGRVTKRRLGTMVEELQARIEAS</sequence>
<feature type="region of interest" description="Disordered" evidence="1">
    <location>
        <begin position="68"/>
        <end position="131"/>
    </location>
</feature>
<organism evidence="2 3">
    <name type="scientific">Eufriesea mexicana</name>
    <dbReference type="NCBI Taxonomy" id="516756"/>
    <lineage>
        <taxon>Eukaryota</taxon>
        <taxon>Metazoa</taxon>
        <taxon>Ecdysozoa</taxon>
        <taxon>Arthropoda</taxon>
        <taxon>Hexapoda</taxon>
        <taxon>Insecta</taxon>
        <taxon>Pterygota</taxon>
        <taxon>Neoptera</taxon>
        <taxon>Endopterygota</taxon>
        <taxon>Hymenoptera</taxon>
        <taxon>Apocrita</taxon>
        <taxon>Aculeata</taxon>
        <taxon>Apoidea</taxon>
        <taxon>Anthophila</taxon>
        <taxon>Apidae</taxon>
        <taxon>Eufriesea</taxon>
    </lineage>
</organism>
<evidence type="ECO:0000313" key="2">
    <source>
        <dbReference type="EMBL" id="OAD53826.1"/>
    </source>
</evidence>
<keyword evidence="3" id="KW-1185">Reference proteome</keyword>
<evidence type="ECO:0000256" key="1">
    <source>
        <dbReference type="SAM" id="MobiDB-lite"/>
    </source>
</evidence>
<dbReference type="Proteomes" id="UP000250275">
    <property type="component" value="Unassembled WGS sequence"/>
</dbReference>
<feature type="compositionally biased region" description="Basic and acidic residues" evidence="1">
    <location>
        <begin position="68"/>
        <end position="77"/>
    </location>
</feature>
<evidence type="ECO:0000313" key="3">
    <source>
        <dbReference type="Proteomes" id="UP000250275"/>
    </source>
</evidence>
<name>A0A310SFM7_9HYME</name>
<accession>A0A310SFM7</accession>
<dbReference type="EMBL" id="KQ765605">
    <property type="protein sequence ID" value="OAD53826.1"/>
    <property type="molecule type" value="Genomic_DNA"/>
</dbReference>
<reference evidence="2 3" key="1">
    <citation type="submission" date="2015-07" db="EMBL/GenBank/DDBJ databases">
        <title>The genome of Eufriesea mexicana.</title>
        <authorList>
            <person name="Pan H."/>
            <person name="Kapheim K."/>
        </authorList>
    </citation>
    <scope>NUCLEOTIDE SEQUENCE [LARGE SCALE GENOMIC DNA]</scope>
    <source>
        <strain evidence="2">0111107269</strain>
        <tissue evidence="2">Whole body</tissue>
    </source>
</reference>
<feature type="compositionally biased region" description="Basic and acidic residues" evidence="1">
    <location>
        <begin position="91"/>
        <end position="106"/>
    </location>
</feature>
<gene>
    <name evidence="2" type="ORF">WN48_08799</name>
</gene>
<dbReference type="AlphaFoldDB" id="A0A310SFM7"/>
<feature type="compositionally biased region" description="Basic and acidic residues" evidence="1">
    <location>
        <begin position="121"/>
        <end position="131"/>
    </location>
</feature>
<feature type="region of interest" description="Disordered" evidence="1">
    <location>
        <begin position="1"/>
        <end position="41"/>
    </location>
</feature>
<proteinExistence type="predicted"/>
<protein>
    <submittedName>
        <fullName evidence="2">Uncharacterized protein</fullName>
    </submittedName>
</protein>
<feature type="compositionally biased region" description="Polar residues" evidence="1">
    <location>
        <begin position="1"/>
        <end position="11"/>
    </location>
</feature>